<feature type="non-terminal residue" evidence="1">
    <location>
        <position position="137"/>
    </location>
</feature>
<evidence type="ECO:0000313" key="2">
    <source>
        <dbReference type="Proteomes" id="UP000240506"/>
    </source>
</evidence>
<accession>A0ABX5HSE1</accession>
<dbReference type="Proteomes" id="UP000240506">
    <property type="component" value="Unassembled WGS sequence"/>
</dbReference>
<organism evidence="1 2">
    <name type="scientific">Shewanella morhuae</name>
    <dbReference type="NCBI Taxonomy" id="365591"/>
    <lineage>
        <taxon>Bacteria</taxon>
        <taxon>Pseudomonadati</taxon>
        <taxon>Pseudomonadota</taxon>
        <taxon>Gammaproteobacteria</taxon>
        <taxon>Alteromonadales</taxon>
        <taxon>Shewanellaceae</taxon>
        <taxon>Shewanella</taxon>
    </lineage>
</organism>
<dbReference type="EMBL" id="PYSG01000003">
    <property type="protein sequence ID" value="PTA49082.1"/>
    <property type="molecule type" value="Genomic_DNA"/>
</dbReference>
<gene>
    <name evidence="1" type="ORF">C9I43_18820</name>
</gene>
<evidence type="ECO:0000313" key="1">
    <source>
        <dbReference type="EMBL" id="PTA49082.1"/>
    </source>
</evidence>
<reference evidence="1 2" key="2">
    <citation type="submission" date="2018-04" db="EMBL/GenBank/DDBJ databases">
        <title>Genomic sequence of a freshwater isolate of Shewanella morhuae.</title>
        <authorList>
            <person name="Castillo D.E."/>
            <person name="Gram L."/>
        </authorList>
    </citation>
    <scope>NUCLEOTIDE SEQUENCE [LARGE SCALE GENOMIC DNA]</scope>
    <source>
        <strain evidence="1 2">CW7</strain>
    </source>
</reference>
<keyword evidence="2" id="KW-1185">Reference proteome</keyword>
<sequence>MQEVHWIAVTPGNYTLSDGTPLRAGSININSAFGMNNNGWTNVSLDNNYSVVLNQIQTNNNNCWLTSVIEPASGGLKINMDVSQVYKKSNSPQCQPANIKDLVNESVAYLALPVAKGIINLNGADVRYQFGTAMTHS</sequence>
<protein>
    <submittedName>
        <fullName evidence="1">Uncharacterized protein</fullName>
    </submittedName>
</protein>
<reference evidence="1 2" key="1">
    <citation type="submission" date="2018-03" db="EMBL/GenBank/DDBJ databases">
        <authorList>
            <person name="Dailey F.E."/>
        </authorList>
    </citation>
    <scope>NUCLEOTIDE SEQUENCE [LARGE SCALE GENOMIC DNA]</scope>
    <source>
        <strain evidence="1 2">CW7</strain>
    </source>
</reference>
<comment type="caution">
    <text evidence="1">The sequence shown here is derived from an EMBL/GenBank/DDBJ whole genome shotgun (WGS) entry which is preliminary data.</text>
</comment>
<dbReference type="RefSeq" id="WP_146157143.1">
    <property type="nucleotide sequence ID" value="NZ_PYSG01000003.1"/>
</dbReference>
<name>A0ABX5HSE1_9GAMM</name>
<proteinExistence type="predicted"/>